<dbReference type="Gene3D" id="1.10.245.10">
    <property type="entry name" value="SWIB/MDM2 domain"/>
    <property type="match status" value="1"/>
</dbReference>
<sequence>MSAADIETVPITKDSSSDQLKAILSSLNEQAAQTKNLINTVKSILKDVDRQSKELDKYKNKKSRNSIQRKESSLPSGITKPVAISNELAIFLGVAPGTLVPRNEVTKGVSAFIRSNNLSDPENKQKFILDKTPEGIRLKTLLGNPEETVTYFNLQRYLKHHYILADKPAPVVVAPVTESPEPETPKVKKIVKVVKKKTAELTEE</sequence>
<dbReference type="InterPro" id="IPR036885">
    <property type="entry name" value="SWIB_MDM2_dom_sf"/>
</dbReference>
<accession>A0A6C0IAW9</accession>
<dbReference type="Pfam" id="PF02201">
    <property type="entry name" value="SWIB"/>
    <property type="match status" value="1"/>
</dbReference>
<feature type="region of interest" description="Disordered" evidence="1">
    <location>
        <begin position="55"/>
        <end position="76"/>
    </location>
</feature>
<evidence type="ECO:0000313" key="3">
    <source>
        <dbReference type="EMBL" id="QHT89163.1"/>
    </source>
</evidence>
<name>A0A6C0IAW9_9ZZZZ</name>
<dbReference type="SMART" id="SM00151">
    <property type="entry name" value="SWIB"/>
    <property type="match status" value="1"/>
</dbReference>
<dbReference type="CDD" id="cd10567">
    <property type="entry name" value="SWIB-MDM2_like"/>
    <property type="match status" value="1"/>
</dbReference>
<dbReference type="EMBL" id="MN740136">
    <property type="protein sequence ID" value="QHT89163.1"/>
    <property type="molecule type" value="Genomic_DNA"/>
</dbReference>
<dbReference type="SUPFAM" id="SSF47592">
    <property type="entry name" value="SWIB/MDM2 domain"/>
    <property type="match status" value="1"/>
</dbReference>
<feature type="domain" description="DM2" evidence="2">
    <location>
        <begin position="77"/>
        <end position="164"/>
    </location>
</feature>
<dbReference type="PROSITE" id="PS51925">
    <property type="entry name" value="SWIB_MDM2"/>
    <property type="match status" value="1"/>
</dbReference>
<dbReference type="InterPro" id="IPR019835">
    <property type="entry name" value="SWIB_domain"/>
</dbReference>
<protein>
    <recommendedName>
        <fullName evidence="2">DM2 domain-containing protein</fullName>
    </recommendedName>
</protein>
<evidence type="ECO:0000259" key="2">
    <source>
        <dbReference type="PROSITE" id="PS51925"/>
    </source>
</evidence>
<evidence type="ECO:0000256" key="1">
    <source>
        <dbReference type="SAM" id="MobiDB-lite"/>
    </source>
</evidence>
<organism evidence="3">
    <name type="scientific">viral metagenome</name>
    <dbReference type="NCBI Taxonomy" id="1070528"/>
    <lineage>
        <taxon>unclassified sequences</taxon>
        <taxon>metagenomes</taxon>
        <taxon>organismal metagenomes</taxon>
    </lineage>
</organism>
<dbReference type="InterPro" id="IPR003121">
    <property type="entry name" value="SWIB_MDM2_domain"/>
</dbReference>
<dbReference type="PANTHER" id="PTHR13844">
    <property type="entry name" value="SWI/SNF-RELATED MATRIX-ASSOCIATED ACTIN-DEPENDENT REGULATOR OF CHROMATIN SUBFAMILY D"/>
    <property type="match status" value="1"/>
</dbReference>
<dbReference type="AlphaFoldDB" id="A0A6C0IAW9"/>
<reference evidence="3" key="1">
    <citation type="journal article" date="2020" name="Nature">
        <title>Giant virus diversity and host interactions through global metagenomics.</title>
        <authorList>
            <person name="Schulz F."/>
            <person name="Roux S."/>
            <person name="Paez-Espino D."/>
            <person name="Jungbluth S."/>
            <person name="Walsh D.A."/>
            <person name="Denef V.J."/>
            <person name="McMahon K.D."/>
            <person name="Konstantinidis K.T."/>
            <person name="Eloe-Fadrosh E.A."/>
            <person name="Kyrpides N.C."/>
            <person name="Woyke T."/>
        </authorList>
    </citation>
    <scope>NUCLEOTIDE SEQUENCE</scope>
    <source>
        <strain evidence="3">GVMAG-M-3300023184-53</strain>
    </source>
</reference>
<proteinExistence type="predicted"/>